<protein>
    <recommendedName>
        <fullName evidence="3">ABC-type branched-subunit amino acid transport system substrate-binding protein</fullName>
    </recommendedName>
</protein>
<evidence type="ECO:0000313" key="2">
    <source>
        <dbReference type="Proteomes" id="UP001499967"/>
    </source>
</evidence>
<evidence type="ECO:0000313" key="1">
    <source>
        <dbReference type="EMBL" id="GAA0897175.1"/>
    </source>
</evidence>
<proteinExistence type="predicted"/>
<dbReference type="InterPro" id="IPR028082">
    <property type="entry name" value="Peripla_BP_I"/>
</dbReference>
<evidence type="ECO:0008006" key="3">
    <source>
        <dbReference type="Google" id="ProtNLM"/>
    </source>
</evidence>
<dbReference type="Proteomes" id="UP001499967">
    <property type="component" value="Unassembled WGS sequence"/>
</dbReference>
<dbReference type="EMBL" id="BAAAHP010000178">
    <property type="protein sequence ID" value="GAA0897175.1"/>
    <property type="molecule type" value="Genomic_DNA"/>
</dbReference>
<accession>A0ABP3YQ58</accession>
<organism evidence="1 2">
    <name type="scientific">Pseudonocardia zijingensis</name>
    <dbReference type="NCBI Taxonomy" id="153376"/>
    <lineage>
        <taxon>Bacteria</taxon>
        <taxon>Bacillati</taxon>
        <taxon>Actinomycetota</taxon>
        <taxon>Actinomycetes</taxon>
        <taxon>Pseudonocardiales</taxon>
        <taxon>Pseudonocardiaceae</taxon>
        <taxon>Pseudonocardia</taxon>
    </lineage>
</organism>
<reference evidence="2" key="1">
    <citation type="journal article" date="2019" name="Int. J. Syst. Evol. Microbiol.">
        <title>The Global Catalogue of Microorganisms (GCM) 10K type strain sequencing project: providing services to taxonomists for standard genome sequencing and annotation.</title>
        <authorList>
            <consortium name="The Broad Institute Genomics Platform"/>
            <consortium name="The Broad Institute Genome Sequencing Center for Infectious Disease"/>
            <person name="Wu L."/>
            <person name="Ma J."/>
        </authorList>
    </citation>
    <scope>NUCLEOTIDE SEQUENCE [LARGE SCALE GENOMIC DNA]</scope>
    <source>
        <strain evidence="2">JCM 11117</strain>
    </source>
</reference>
<comment type="caution">
    <text evidence="1">The sequence shown here is derived from an EMBL/GenBank/DDBJ whole genome shotgun (WGS) entry which is preliminary data.</text>
</comment>
<dbReference type="Gene3D" id="3.40.50.2300">
    <property type="match status" value="2"/>
</dbReference>
<keyword evidence="2" id="KW-1185">Reference proteome</keyword>
<sequence length="497" mass="52014">MPRPPGPRFVAGLTVVLVVAALVVWLAPSARWSPFYPCDAGLRSVGEACIGVSDSSDFGDPLLAPVMAAIAAENADVDGPFYTVGYLLPLAPEAERTAESAELRHELEGAHVAQLRANHTAEVEGGGPKVKLVVGNAGVGNAHWQEVVRRFQEMAAGDERLRAVAGMGYSLRTTQEAIAELTHPADGDSIAVIGARLTADSLSVDPATRLVDGFFRVAPTNTDEARAAAEHIRGRGYARPLLLRDTNADDPYAATLASAFRGTYGETPEATFDSSKDGLNAAFSDIGRNLCVERPDVVYFAGRGEPLAQFVDVLANRPCQDAPLDIVTGDDTSGIRELALAADVGVRTALSGNVSLTYTGLAHPAMWDVAEHRDRYNAGALAYFRPGCDACLPTLFPEESLDDGAAIMGHDTMLLALTAIRRAGQTTDAEAQEVSPGAVIQMLYQVRGVNSVVGAGGELALSACGDAVGKLFPLLSLEPDGSARLVAPAAAGEPLAC</sequence>
<name>A0ABP3YQ58_9PSEU</name>
<dbReference type="SUPFAM" id="SSF53822">
    <property type="entry name" value="Periplasmic binding protein-like I"/>
    <property type="match status" value="1"/>
</dbReference>
<gene>
    <name evidence="1" type="ORF">GCM10009559_57340</name>
</gene>
<dbReference type="RefSeq" id="WP_343944733.1">
    <property type="nucleotide sequence ID" value="NZ_BAAAHP010000178.1"/>
</dbReference>